<evidence type="ECO:0000313" key="3">
    <source>
        <dbReference type="Proteomes" id="UP000197065"/>
    </source>
</evidence>
<accession>A0A212Q777</accession>
<gene>
    <name evidence="2" type="ORF">SAMN07250955_101464</name>
</gene>
<dbReference type="PANTHER" id="PTHR46401">
    <property type="entry name" value="GLYCOSYLTRANSFERASE WBBK-RELATED"/>
    <property type="match status" value="1"/>
</dbReference>
<keyword evidence="3" id="KW-1185">Reference proteome</keyword>
<evidence type="ECO:0000313" key="2">
    <source>
        <dbReference type="EMBL" id="SNB55187.1"/>
    </source>
</evidence>
<organism evidence="2 3">
    <name type="scientific">Arboricoccus pini</name>
    <dbReference type="NCBI Taxonomy" id="1963835"/>
    <lineage>
        <taxon>Bacteria</taxon>
        <taxon>Pseudomonadati</taxon>
        <taxon>Pseudomonadota</taxon>
        <taxon>Alphaproteobacteria</taxon>
        <taxon>Geminicoccales</taxon>
        <taxon>Geminicoccaceae</taxon>
        <taxon>Arboricoccus</taxon>
    </lineage>
</organism>
<dbReference type="CDD" id="cd03801">
    <property type="entry name" value="GT4_PimA-like"/>
    <property type="match status" value="1"/>
</dbReference>
<evidence type="ECO:0000256" key="1">
    <source>
        <dbReference type="ARBA" id="ARBA00022679"/>
    </source>
</evidence>
<dbReference type="Pfam" id="PF13692">
    <property type="entry name" value="Glyco_trans_1_4"/>
    <property type="match status" value="1"/>
</dbReference>
<dbReference type="GO" id="GO:0009103">
    <property type="term" value="P:lipopolysaccharide biosynthetic process"/>
    <property type="evidence" value="ECO:0007669"/>
    <property type="project" value="TreeGrafter"/>
</dbReference>
<reference evidence="2 3" key="1">
    <citation type="submission" date="2017-06" db="EMBL/GenBank/DDBJ databases">
        <authorList>
            <person name="Kim H.J."/>
            <person name="Triplett B.A."/>
        </authorList>
    </citation>
    <scope>NUCLEOTIDE SEQUENCE [LARGE SCALE GENOMIC DNA]</scope>
    <source>
        <strain evidence="2 3">B29T1</strain>
    </source>
</reference>
<dbReference type="EMBL" id="FYEH01000001">
    <property type="protein sequence ID" value="SNB55187.1"/>
    <property type="molecule type" value="Genomic_DNA"/>
</dbReference>
<dbReference type="Proteomes" id="UP000197065">
    <property type="component" value="Unassembled WGS sequence"/>
</dbReference>
<dbReference type="SUPFAM" id="SSF53756">
    <property type="entry name" value="UDP-Glycosyltransferase/glycogen phosphorylase"/>
    <property type="match status" value="1"/>
</dbReference>
<dbReference type="RefSeq" id="WP_088559751.1">
    <property type="nucleotide sequence ID" value="NZ_FYEH01000001.1"/>
</dbReference>
<dbReference type="Gene3D" id="3.40.50.2000">
    <property type="entry name" value="Glycogen Phosphorylase B"/>
    <property type="match status" value="2"/>
</dbReference>
<dbReference type="OrthoDB" id="9790710at2"/>
<sequence>MSDERSLVFAVPGDPAQRTGGYLYDHHLLSALRAGGLTVQSLRLPGGFPSPGPDERARAAAMLADLPEHTTLLIDGMAFSVMPEIMAREAQRLRILALIHHPLAYETGLSPVNVAALKASERAALKFAHKIVVTSPVTRDALVADFDVPATRIQVALPGTTPSPLSTGGPGPYLSLLAVGSVIPRKNFPNLIRAMGRLGDLDWRLNLVGSMIRDPVEVGQLREALGNLGTLGGRVALLGELDGDSLARVYASSDLFVSSSLYEGFGMAVAEAIACGLPVVAVRAGAIGNWLSPDAACMIDSGDVDALASALRRTIGDPIMRLRLQAGSRIARQALRDWPTTAAEVAALLEDKG</sequence>
<keyword evidence="1 2" id="KW-0808">Transferase</keyword>
<proteinExistence type="predicted"/>
<dbReference type="PANTHER" id="PTHR46401:SF2">
    <property type="entry name" value="GLYCOSYLTRANSFERASE WBBK-RELATED"/>
    <property type="match status" value="1"/>
</dbReference>
<protein>
    <submittedName>
        <fullName evidence="2">Glycosyl transferase 4-like domain-containing protein</fullName>
    </submittedName>
</protein>
<dbReference type="AlphaFoldDB" id="A0A212Q777"/>
<dbReference type="GO" id="GO:0016757">
    <property type="term" value="F:glycosyltransferase activity"/>
    <property type="evidence" value="ECO:0007669"/>
    <property type="project" value="TreeGrafter"/>
</dbReference>
<name>A0A212Q777_9PROT</name>